<evidence type="ECO:0000256" key="3">
    <source>
        <dbReference type="ARBA" id="ARBA00009850"/>
    </source>
</evidence>
<keyword evidence="6 8" id="KW-0378">Hydrolase</keyword>
<feature type="binding site" evidence="7">
    <location>
        <position position="32"/>
    </location>
    <ligand>
        <name>substrate</name>
    </ligand>
</feature>
<dbReference type="PANTHER" id="PTHR10395">
    <property type="entry name" value="URICASE AND TRANSTHYRETIN-RELATED"/>
    <property type="match status" value="1"/>
</dbReference>
<comment type="catalytic activity">
    <reaction evidence="1 8">
        <text>5-hydroxyisourate + H2O = 5-hydroxy-2-oxo-4-ureido-2,5-dihydro-1H-imidazole-5-carboxylate + H(+)</text>
        <dbReference type="Rhea" id="RHEA:23736"/>
        <dbReference type="ChEBI" id="CHEBI:15377"/>
        <dbReference type="ChEBI" id="CHEBI:15378"/>
        <dbReference type="ChEBI" id="CHEBI:18072"/>
        <dbReference type="ChEBI" id="CHEBI:58639"/>
        <dbReference type="EC" id="3.5.2.17"/>
    </reaction>
</comment>
<sequence>MSSGWERIRLRVETGETLEPAMPKDTRTLSTHILDTSLGKAAVDVPLTVYRLLENQQWQELKQAVTDKDGRASQLLETNDFKSGIYKLQFNVQKYYDHLGVECFYPFIEIVVKCVAGQHYHIPLLLSPFGYTTYRGT</sequence>
<dbReference type="Pfam" id="PF00576">
    <property type="entry name" value="Transthyretin"/>
    <property type="match status" value="1"/>
</dbReference>
<evidence type="ECO:0000256" key="8">
    <source>
        <dbReference type="RuleBase" id="RU361270"/>
    </source>
</evidence>
<dbReference type="PROSITE" id="PS00769">
    <property type="entry name" value="TRANSTHYRETIN_2"/>
    <property type="match status" value="1"/>
</dbReference>
<dbReference type="NCBIfam" id="TIGR02962">
    <property type="entry name" value="hdxy_isourate"/>
    <property type="match status" value="1"/>
</dbReference>
<evidence type="ECO:0000259" key="9">
    <source>
        <dbReference type="SMART" id="SM00095"/>
    </source>
</evidence>
<feature type="domain" description="Transthyretin/hydroxyisourate hydrolase" evidence="9">
    <location>
        <begin position="24"/>
        <end position="136"/>
    </location>
</feature>
<comment type="subunit">
    <text evidence="4 8">Homotetramer.</text>
</comment>
<dbReference type="STRING" id="7375.A0A0L0CQN2"/>
<dbReference type="InterPro" id="IPR023416">
    <property type="entry name" value="Transthyretin/HIU_hydrolase_d"/>
</dbReference>
<keyword evidence="11" id="KW-1185">Reference proteome</keyword>
<reference evidence="10 11" key="1">
    <citation type="journal article" date="2015" name="Nat. Commun.">
        <title>Lucilia cuprina genome unlocks parasitic fly biology to underpin future interventions.</title>
        <authorList>
            <person name="Anstead C.A."/>
            <person name="Korhonen P.K."/>
            <person name="Young N.D."/>
            <person name="Hall R.S."/>
            <person name="Jex A.R."/>
            <person name="Murali S.C."/>
            <person name="Hughes D.S."/>
            <person name="Lee S.F."/>
            <person name="Perry T."/>
            <person name="Stroehlein A.J."/>
            <person name="Ansell B.R."/>
            <person name="Breugelmans B."/>
            <person name="Hofmann A."/>
            <person name="Qu J."/>
            <person name="Dugan S."/>
            <person name="Lee S.L."/>
            <person name="Chao H."/>
            <person name="Dinh H."/>
            <person name="Han Y."/>
            <person name="Doddapaneni H.V."/>
            <person name="Worley K.C."/>
            <person name="Muzny D.M."/>
            <person name="Ioannidis P."/>
            <person name="Waterhouse R.M."/>
            <person name="Zdobnov E.M."/>
            <person name="James P.J."/>
            <person name="Bagnall N.H."/>
            <person name="Kotze A.C."/>
            <person name="Gibbs R.A."/>
            <person name="Richards S."/>
            <person name="Batterham P."/>
            <person name="Gasser R.B."/>
        </authorList>
    </citation>
    <scope>NUCLEOTIDE SEQUENCE [LARGE SCALE GENOMIC DNA]</scope>
    <source>
        <strain evidence="10 11">LS</strain>
        <tissue evidence="10">Full body</tissue>
    </source>
</reference>
<protein>
    <recommendedName>
        <fullName evidence="8">5-hydroxyisourate hydrolase</fullName>
        <shortName evidence="8">HIU hydrolase</shortName>
        <shortName evidence="8">HIUHase</shortName>
        <ecNumber evidence="8">3.5.2.17</ecNumber>
    </recommendedName>
</protein>
<dbReference type="InterPro" id="IPR036817">
    <property type="entry name" value="Transthyretin/HIU_hydrolase_sf"/>
</dbReference>
<evidence type="ECO:0000256" key="7">
    <source>
        <dbReference type="PIRSR" id="PIRSR600895-51"/>
    </source>
</evidence>
<dbReference type="OMA" id="CSENQNY"/>
<dbReference type="Gene3D" id="2.60.40.180">
    <property type="entry name" value="Transthyretin/hydroxyisourate hydrolase domain"/>
    <property type="match status" value="1"/>
</dbReference>
<evidence type="ECO:0000256" key="5">
    <source>
        <dbReference type="ARBA" id="ARBA00022631"/>
    </source>
</evidence>
<dbReference type="EMBL" id="JRES01000159">
    <property type="protein sequence ID" value="KNC33744.1"/>
    <property type="molecule type" value="Genomic_DNA"/>
</dbReference>
<dbReference type="EC" id="3.5.2.17" evidence="8"/>
<name>A0A0L0CQN2_LUCCU</name>
<dbReference type="AlphaFoldDB" id="A0A0L0CQN2"/>
<comment type="function">
    <text evidence="2">Catalyzes the hydrolysis of 5-hydroxyisourate (HIU) to 2-oxo-4-hydroxy-4-carboxy-5-ureidoimidazoline (OHCU).</text>
</comment>
<dbReference type="GO" id="GO:0033971">
    <property type="term" value="F:hydroxyisourate hydrolase activity"/>
    <property type="evidence" value="ECO:0007669"/>
    <property type="project" value="UniProtKB-EC"/>
</dbReference>
<dbReference type="CDD" id="cd05822">
    <property type="entry name" value="TLP_HIUase"/>
    <property type="match status" value="1"/>
</dbReference>
<comment type="caution">
    <text evidence="10">The sequence shown here is derived from an EMBL/GenBank/DDBJ whole genome shotgun (WGS) entry which is preliminary data.</text>
</comment>
<dbReference type="InterPro" id="IPR014306">
    <property type="entry name" value="Hydroxyisourate_hydrolase"/>
</dbReference>
<evidence type="ECO:0000256" key="1">
    <source>
        <dbReference type="ARBA" id="ARBA00001043"/>
    </source>
</evidence>
<dbReference type="PRINTS" id="PR00189">
    <property type="entry name" value="TRNSTHYRETIN"/>
</dbReference>
<evidence type="ECO:0000313" key="10">
    <source>
        <dbReference type="EMBL" id="KNC33744.1"/>
    </source>
</evidence>
<dbReference type="OrthoDB" id="10265230at2759"/>
<dbReference type="InterPro" id="IPR023419">
    <property type="entry name" value="Transthyretin_CS"/>
</dbReference>
<dbReference type="SMART" id="SM00095">
    <property type="entry name" value="TR_THY"/>
    <property type="match status" value="1"/>
</dbReference>
<feature type="binding site" evidence="7">
    <location>
        <position position="71"/>
    </location>
    <ligand>
        <name>substrate</name>
    </ligand>
</feature>
<dbReference type="GO" id="GO:0006144">
    <property type="term" value="P:purine nucleobase metabolic process"/>
    <property type="evidence" value="ECO:0007669"/>
    <property type="project" value="UniProtKB-KW"/>
</dbReference>
<feature type="binding site" evidence="7">
    <location>
        <position position="134"/>
    </location>
    <ligand>
        <name>substrate</name>
    </ligand>
</feature>
<dbReference type="Proteomes" id="UP000037069">
    <property type="component" value="Unassembled WGS sequence"/>
</dbReference>
<evidence type="ECO:0000256" key="4">
    <source>
        <dbReference type="ARBA" id="ARBA00011881"/>
    </source>
</evidence>
<comment type="similarity">
    <text evidence="3 8">Belongs to the transthyretin family. 5-hydroxyisourate hydrolase subfamily.</text>
</comment>
<dbReference type="InterPro" id="IPR000895">
    <property type="entry name" value="Transthyretin/HIU_hydrolase"/>
</dbReference>
<accession>A0A0L0CQN2</accession>
<organism evidence="10 11">
    <name type="scientific">Lucilia cuprina</name>
    <name type="common">Green bottle fly</name>
    <name type="synonym">Australian sheep blowfly</name>
    <dbReference type="NCBI Taxonomy" id="7375"/>
    <lineage>
        <taxon>Eukaryota</taxon>
        <taxon>Metazoa</taxon>
        <taxon>Ecdysozoa</taxon>
        <taxon>Arthropoda</taxon>
        <taxon>Hexapoda</taxon>
        <taxon>Insecta</taxon>
        <taxon>Pterygota</taxon>
        <taxon>Neoptera</taxon>
        <taxon>Endopterygota</taxon>
        <taxon>Diptera</taxon>
        <taxon>Brachycera</taxon>
        <taxon>Muscomorpha</taxon>
        <taxon>Oestroidea</taxon>
        <taxon>Calliphoridae</taxon>
        <taxon>Luciliinae</taxon>
        <taxon>Lucilia</taxon>
    </lineage>
</organism>
<dbReference type="SUPFAM" id="SSF49472">
    <property type="entry name" value="Transthyretin (synonym: prealbumin)"/>
    <property type="match status" value="1"/>
</dbReference>
<evidence type="ECO:0000313" key="11">
    <source>
        <dbReference type="Proteomes" id="UP000037069"/>
    </source>
</evidence>
<evidence type="ECO:0000256" key="6">
    <source>
        <dbReference type="ARBA" id="ARBA00022801"/>
    </source>
</evidence>
<keyword evidence="5 8" id="KW-0659">Purine metabolism</keyword>
<dbReference type="PANTHER" id="PTHR10395:SF7">
    <property type="entry name" value="5-HYDROXYISOURATE HYDROLASE"/>
    <property type="match status" value="1"/>
</dbReference>
<proteinExistence type="inferred from homology"/>
<evidence type="ECO:0000256" key="2">
    <source>
        <dbReference type="ARBA" id="ARBA00002704"/>
    </source>
</evidence>
<gene>
    <name evidence="10" type="ORF">FF38_09077</name>
</gene>